<dbReference type="KEGG" id="vmo:VMUT_2066"/>
<dbReference type="InterPro" id="IPR011579">
    <property type="entry name" value="ATPase_dom"/>
</dbReference>
<name>F0QWP6_VULM7</name>
<dbReference type="SUPFAM" id="SSF46785">
    <property type="entry name" value="Winged helix' DNA-binding domain"/>
    <property type="match status" value="1"/>
</dbReference>
<dbReference type="Pfam" id="PF21100">
    <property type="entry name" value="WHD_MCM"/>
    <property type="match status" value="1"/>
</dbReference>
<protein>
    <submittedName>
        <fullName evidence="3">ATPase</fullName>
    </submittedName>
</protein>
<dbReference type="EMBL" id="CP002529">
    <property type="protein sequence ID" value="ADY02263.1"/>
    <property type="molecule type" value="Genomic_DNA"/>
</dbReference>
<dbReference type="Pfam" id="PF01637">
    <property type="entry name" value="ATPase_2"/>
    <property type="match status" value="1"/>
</dbReference>
<dbReference type="PANTHER" id="PTHR34301:SF8">
    <property type="entry name" value="ATPASE DOMAIN-CONTAINING PROTEIN"/>
    <property type="match status" value="1"/>
</dbReference>
<dbReference type="HOGENOM" id="CLU_061108_0_0_2"/>
<evidence type="ECO:0000313" key="3">
    <source>
        <dbReference type="EMBL" id="ADY02263.1"/>
    </source>
</evidence>
<dbReference type="GeneID" id="10289718"/>
<dbReference type="Gene3D" id="1.10.10.10">
    <property type="entry name" value="Winged helix-like DNA-binding domain superfamily/Winged helix DNA-binding domain"/>
    <property type="match status" value="1"/>
</dbReference>
<dbReference type="eggNOG" id="arCOG03169">
    <property type="taxonomic scope" value="Archaea"/>
</dbReference>
<sequence length="359" mass="42227">MLFDPKPKERREDLFDRDDELNRLKAGLNYPVILLLGIRRSGKSSLVKVLMNEMKDVIWIYLDLRKYEGYTYITYKYLLSEFERALNTWPKFLRELLRGIRGVVISGSGFEVRLSWGRDRVELADLFDRLSSIGEREGRRVVIVFDESQELRKLKGFNILYPLAYAYDNLRLSFIFTGSQIGMVYRFLRLKDPNSPLFGRAMFEVRVNPFTREQSIEFLKTGFREVGISVNDGVLESVYDELGGIPGWLTYYGFNYLQFNNHEEAIKRTLEYAVQLVRQEFENFLRGREEARERYYAIMGLCKSGCRWSDVKRILEAREGYRVDDKKITELLQNLVDASFLIKEGDIYRPSDPLITKAF</sequence>
<dbReference type="InterPro" id="IPR027417">
    <property type="entry name" value="P-loop_NTPase"/>
</dbReference>
<reference evidence="3 4" key="1">
    <citation type="journal article" date="2011" name="J. Bacteriol.">
        <title>Complete genome sequence of 'Vulcanisaeta moutnovskia' strain 768-28, a novel member of the hyperthermophilic crenarchaeal genus vulcanisaeta.</title>
        <authorList>
            <person name="Gumerov V.M."/>
            <person name="Mardanov A.V."/>
            <person name="Beletsky A.V."/>
            <person name="Prokofeva M.I."/>
            <person name="Bonch-Osmolovskaya E.A."/>
            <person name="Ravin N.V."/>
            <person name="Skryabin K.G."/>
        </authorList>
    </citation>
    <scope>NUCLEOTIDE SEQUENCE [LARGE SCALE GENOMIC DNA]</scope>
    <source>
        <strain evidence="3 4">768-28</strain>
    </source>
</reference>
<accession>F0QWP6</accession>
<dbReference type="InterPro" id="IPR036390">
    <property type="entry name" value="WH_DNA-bd_sf"/>
</dbReference>
<dbReference type="OrthoDB" id="132045at2157"/>
<evidence type="ECO:0000259" key="1">
    <source>
        <dbReference type="Pfam" id="PF01637"/>
    </source>
</evidence>
<dbReference type="InterPro" id="IPR048907">
    <property type="entry name" value="WHD_MCM_arc"/>
</dbReference>
<dbReference type="STRING" id="985053.VMUT_2066"/>
<dbReference type="Gene3D" id="3.40.50.300">
    <property type="entry name" value="P-loop containing nucleotide triphosphate hydrolases"/>
    <property type="match status" value="1"/>
</dbReference>
<evidence type="ECO:0000259" key="2">
    <source>
        <dbReference type="Pfam" id="PF21100"/>
    </source>
</evidence>
<feature type="domain" description="MCM C-terminal" evidence="2">
    <location>
        <begin position="289"/>
        <end position="351"/>
    </location>
</feature>
<organism evidence="3 4">
    <name type="scientific">Vulcanisaeta moutnovskia (strain 768-28)</name>
    <dbReference type="NCBI Taxonomy" id="985053"/>
    <lineage>
        <taxon>Archaea</taxon>
        <taxon>Thermoproteota</taxon>
        <taxon>Thermoprotei</taxon>
        <taxon>Thermoproteales</taxon>
        <taxon>Thermoproteaceae</taxon>
        <taxon>Vulcanisaeta</taxon>
    </lineage>
</organism>
<dbReference type="Gene3D" id="1.10.8.60">
    <property type="match status" value="1"/>
</dbReference>
<dbReference type="RefSeq" id="WP_013605424.1">
    <property type="nucleotide sequence ID" value="NC_015151.1"/>
</dbReference>
<dbReference type="PANTHER" id="PTHR34301">
    <property type="entry name" value="DNA-BINDING PROTEIN-RELATED"/>
    <property type="match status" value="1"/>
</dbReference>
<dbReference type="SUPFAM" id="SSF52540">
    <property type="entry name" value="P-loop containing nucleoside triphosphate hydrolases"/>
    <property type="match status" value="1"/>
</dbReference>
<dbReference type="InterPro" id="IPR036388">
    <property type="entry name" value="WH-like_DNA-bd_sf"/>
</dbReference>
<feature type="domain" description="ATPase" evidence="1">
    <location>
        <begin position="14"/>
        <end position="249"/>
    </location>
</feature>
<dbReference type="GO" id="GO:0005524">
    <property type="term" value="F:ATP binding"/>
    <property type="evidence" value="ECO:0007669"/>
    <property type="project" value="InterPro"/>
</dbReference>
<gene>
    <name evidence="3" type="ordered locus">VMUT_2066</name>
</gene>
<evidence type="ECO:0000313" key="4">
    <source>
        <dbReference type="Proteomes" id="UP000007485"/>
    </source>
</evidence>
<dbReference type="AlphaFoldDB" id="F0QWP6"/>
<proteinExistence type="predicted"/>
<dbReference type="Proteomes" id="UP000007485">
    <property type="component" value="Chromosome"/>
</dbReference>
<keyword evidence="4" id="KW-1185">Reference proteome</keyword>